<dbReference type="InterPro" id="IPR052063">
    <property type="entry name" value="Polysaccharide_Lyase_1"/>
</dbReference>
<evidence type="ECO:0000256" key="1">
    <source>
        <dbReference type="ARBA" id="ARBA00022723"/>
    </source>
</evidence>
<dbReference type="GO" id="GO:0046872">
    <property type="term" value="F:metal ion binding"/>
    <property type="evidence" value="ECO:0007669"/>
    <property type="project" value="UniProtKB-KW"/>
</dbReference>
<reference evidence="7 8" key="1">
    <citation type="submission" date="2017-10" db="EMBL/GenBank/DDBJ databases">
        <title>The draft genome sequence of Lewinella nigricans NBRC 102662.</title>
        <authorList>
            <person name="Wang K."/>
        </authorList>
    </citation>
    <scope>NUCLEOTIDE SEQUENCE [LARGE SCALE GENOMIC DNA]</scope>
    <source>
        <strain evidence="7 8">NBRC 102662</strain>
    </source>
</reference>
<protein>
    <recommendedName>
        <fullName evidence="6">Pectinesterase catalytic domain-containing protein</fullName>
    </recommendedName>
</protein>
<dbReference type="AlphaFoldDB" id="A0A2D0NC00"/>
<name>A0A2D0NC00_FLAN2</name>
<comment type="caution">
    <text evidence="7">The sequence shown here is derived from an EMBL/GenBank/DDBJ whole genome shotgun (WGS) entry which is preliminary data.</text>
</comment>
<dbReference type="Pfam" id="PF01095">
    <property type="entry name" value="Pectinesterase"/>
    <property type="match status" value="1"/>
</dbReference>
<dbReference type="PANTHER" id="PTHR42970:SF1">
    <property type="entry name" value="PECTATE LYASE C-RELATED"/>
    <property type="match status" value="1"/>
</dbReference>
<dbReference type="GO" id="GO:0030599">
    <property type="term" value="F:pectinesterase activity"/>
    <property type="evidence" value="ECO:0007669"/>
    <property type="project" value="InterPro"/>
</dbReference>
<dbReference type="GO" id="GO:0042545">
    <property type="term" value="P:cell wall modification"/>
    <property type="evidence" value="ECO:0007669"/>
    <property type="project" value="InterPro"/>
</dbReference>
<dbReference type="OrthoDB" id="8737820at2"/>
<dbReference type="EMBL" id="PDUD01000019">
    <property type="protein sequence ID" value="PHN06025.1"/>
    <property type="molecule type" value="Genomic_DNA"/>
</dbReference>
<dbReference type="SUPFAM" id="SSF51126">
    <property type="entry name" value="Pectin lyase-like"/>
    <property type="match status" value="2"/>
</dbReference>
<organism evidence="7 8">
    <name type="scientific">Flavilitoribacter nigricans (strain ATCC 23147 / DSM 23189 / NBRC 102662 / NCIMB 1420 / SS-2)</name>
    <name type="common">Lewinella nigricans</name>
    <dbReference type="NCBI Taxonomy" id="1122177"/>
    <lineage>
        <taxon>Bacteria</taxon>
        <taxon>Pseudomonadati</taxon>
        <taxon>Bacteroidota</taxon>
        <taxon>Saprospiria</taxon>
        <taxon>Saprospirales</taxon>
        <taxon>Lewinellaceae</taxon>
        <taxon>Flavilitoribacter</taxon>
    </lineage>
</organism>
<dbReference type="Proteomes" id="UP000223913">
    <property type="component" value="Unassembled WGS sequence"/>
</dbReference>
<keyword evidence="2" id="KW-0378">Hydrolase</keyword>
<dbReference type="InterPro" id="IPR000070">
    <property type="entry name" value="Pectinesterase_cat"/>
</dbReference>
<evidence type="ECO:0000256" key="4">
    <source>
        <dbReference type="ARBA" id="ARBA00023180"/>
    </source>
</evidence>
<dbReference type="Gene3D" id="2.160.20.10">
    <property type="entry name" value="Single-stranded right-handed beta-helix, Pectin lyase-like"/>
    <property type="match status" value="2"/>
</dbReference>
<keyword evidence="4" id="KW-0325">Glycoprotein</keyword>
<keyword evidence="5" id="KW-0732">Signal</keyword>
<sequence>MMIGMKKSSFFKLVHGLICTLFLLGMGLPAVAQTPAFPTAEGFGMWAKGGRGGQVVEVTNLEDDANGIIEGSFRWALKQYPSEPLTVVFRVSGVIDLVTQLRSSRTQGLTIAGQTAPGDGICIRGAKCNFGGSKNLIIRHIRFRIGLRELEGGGTEFIEGGSIGIENASNWIIDHCTFGWSGEENMTIYDNTLTTVQWCIIHEGLYDAGHGKGQRGYGSQWGGQTATYHHNLLANNYNRTPRVNGARSNDHQVLLDYVNNVNFNWGKPNSAYGGDMDREGQSHHCNMINNYYKPGPARPGTSSSFFVQSSFHSQQTNDKIARWYMAGNYMEGPANADKNEDNYLGLDAGYYTDRGIDKAALIAPEPFEVPYELTIETAPEAYESVLAGAGAYPLDTVDRRIIQEVRTGIPTYGGSLGEGLGIIDKPSDAGGYPEYETYDLIVDADHDGMADEWETANGLDPTNPDDRNRVVNSGYTTLEVYLNSLVGEPIDLDFTISSAKVHDFVVAQDGSGDFTSINEAIEAASDDGVRNTIFIKKGIYEEKVFIGNRWQDSDKVISLIGEQVDSVVVIWDDYLGKEITYPGREGTITADGTTCPTMTVTAPDFYMENITVRNPSTVAQAVALYQSGDRQVLKNCKILGHQDTHRTKKGRRYFYFRTVIEGGVDFIYAGGTCYFYQCEIVSNRDGFITAPEDVIYQATLSSGKKMRYGFFFRDCDITATEGVADGSVFLGRPWQPECGSAFLECRLGDHINPRGWTTFGAGNEQTAFFAEFNNLNADGSELVDVSQRVDWSTQLTAGDINNHMLLSKIYAKVSNTPFDAVSKVVATDAPAWLRVEENYLEWPPVADAVGYVVYADGSAIGYNDGEHYLDTLAYALPPVYRVRAVGPHGNLSAPNGESEDFTVAGINEVIDSPIFITGVKEKISEERFVPRIADGVITFDQPVSCHVYSVVGQRILQETNIHNFELDRLSTGVYIFVVSTDGQQYYSFKVSNVRK</sequence>
<evidence type="ECO:0000313" key="7">
    <source>
        <dbReference type="EMBL" id="PHN06025.1"/>
    </source>
</evidence>
<accession>A0A2D0NC00</accession>
<proteinExistence type="predicted"/>
<evidence type="ECO:0000256" key="3">
    <source>
        <dbReference type="ARBA" id="ARBA00023085"/>
    </source>
</evidence>
<dbReference type="PANTHER" id="PTHR42970">
    <property type="entry name" value="PECTATE LYASE C-RELATED"/>
    <property type="match status" value="1"/>
</dbReference>
<evidence type="ECO:0000256" key="5">
    <source>
        <dbReference type="SAM" id="SignalP"/>
    </source>
</evidence>
<feature type="domain" description="Pectinesterase catalytic" evidence="6">
    <location>
        <begin position="503"/>
        <end position="794"/>
    </location>
</feature>
<dbReference type="RefSeq" id="WP_099150618.1">
    <property type="nucleotide sequence ID" value="NZ_PDUD01000019.1"/>
</dbReference>
<keyword evidence="8" id="KW-1185">Reference proteome</keyword>
<evidence type="ECO:0000313" key="8">
    <source>
        <dbReference type="Proteomes" id="UP000223913"/>
    </source>
</evidence>
<evidence type="ECO:0000259" key="6">
    <source>
        <dbReference type="Pfam" id="PF01095"/>
    </source>
</evidence>
<feature type="chain" id="PRO_5012045014" description="Pectinesterase catalytic domain-containing protein" evidence="5">
    <location>
        <begin position="33"/>
        <end position="995"/>
    </location>
</feature>
<keyword evidence="3" id="KW-0063">Aspartyl esterase</keyword>
<keyword evidence="1" id="KW-0479">Metal-binding</keyword>
<dbReference type="InterPro" id="IPR011050">
    <property type="entry name" value="Pectin_lyase_fold/virulence"/>
</dbReference>
<evidence type="ECO:0000256" key="2">
    <source>
        <dbReference type="ARBA" id="ARBA00022801"/>
    </source>
</evidence>
<feature type="signal peptide" evidence="5">
    <location>
        <begin position="1"/>
        <end position="32"/>
    </location>
</feature>
<dbReference type="InterPro" id="IPR012334">
    <property type="entry name" value="Pectin_lyas_fold"/>
</dbReference>
<gene>
    <name evidence="7" type="ORF">CRP01_13730</name>
</gene>